<accession>A0A2M7XD30</accession>
<dbReference type="InterPro" id="IPR029062">
    <property type="entry name" value="Class_I_gatase-like"/>
</dbReference>
<name>A0A2M7XD30_9BACT</name>
<dbReference type="InterPro" id="IPR044992">
    <property type="entry name" value="ChyE-like"/>
</dbReference>
<comment type="caution">
    <text evidence="2">The sequence shown here is derived from an EMBL/GenBank/DDBJ whole genome shotgun (WGS) entry which is preliminary data.</text>
</comment>
<organism evidence="2 3">
    <name type="scientific">Candidatus Uhrbacteria bacterium CG_4_9_14_3_um_filter_50_9</name>
    <dbReference type="NCBI Taxonomy" id="1975035"/>
    <lineage>
        <taxon>Bacteria</taxon>
        <taxon>Candidatus Uhriibacteriota</taxon>
    </lineage>
</organism>
<evidence type="ECO:0000313" key="2">
    <source>
        <dbReference type="EMBL" id="PJA45774.1"/>
    </source>
</evidence>
<dbReference type="AlphaFoldDB" id="A0A2M7XD30"/>
<feature type="domain" description="Glutamine amidotransferase" evidence="1">
    <location>
        <begin position="37"/>
        <end position="174"/>
    </location>
</feature>
<dbReference type="Proteomes" id="UP000229385">
    <property type="component" value="Unassembled WGS sequence"/>
</dbReference>
<reference evidence="3" key="1">
    <citation type="submission" date="2017-09" db="EMBL/GenBank/DDBJ databases">
        <title>Depth-based differentiation of microbial function through sediment-hosted aquifers and enrichment of novel symbionts in the deep terrestrial subsurface.</title>
        <authorList>
            <person name="Probst A.J."/>
            <person name="Ladd B."/>
            <person name="Jarett J.K."/>
            <person name="Geller-Mcgrath D.E."/>
            <person name="Sieber C.M.K."/>
            <person name="Emerson J.B."/>
            <person name="Anantharaman K."/>
            <person name="Thomas B.C."/>
            <person name="Malmstrom R."/>
            <person name="Stieglmeier M."/>
            <person name="Klingl A."/>
            <person name="Woyke T."/>
            <person name="Ryan C.M."/>
            <person name="Banfield J.F."/>
        </authorList>
    </citation>
    <scope>NUCLEOTIDE SEQUENCE [LARGE SCALE GENOMIC DNA]</scope>
</reference>
<protein>
    <recommendedName>
        <fullName evidence="1">Glutamine amidotransferase domain-containing protein</fullName>
    </recommendedName>
</protein>
<evidence type="ECO:0000313" key="3">
    <source>
        <dbReference type="Proteomes" id="UP000229385"/>
    </source>
</evidence>
<dbReference type="EMBL" id="PFWU01000019">
    <property type="protein sequence ID" value="PJA45774.1"/>
    <property type="molecule type" value="Genomic_DNA"/>
</dbReference>
<dbReference type="Gene3D" id="3.40.50.880">
    <property type="match status" value="1"/>
</dbReference>
<dbReference type="PANTHER" id="PTHR42695:SF5">
    <property type="entry name" value="GLUTAMINE AMIDOTRANSFERASE YLR126C-RELATED"/>
    <property type="match status" value="1"/>
</dbReference>
<dbReference type="InterPro" id="IPR017926">
    <property type="entry name" value="GATASE"/>
</dbReference>
<dbReference type="GO" id="GO:0005829">
    <property type="term" value="C:cytosol"/>
    <property type="evidence" value="ECO:0007669"/>
    <property type="project" value="TreeGrafter"/>
</dbReference>
<proteinExistence type="predicted"/>
<evidence type="ECO:0000259" key="1">
    <source>
        <dbReference type="Pfam" id="PF00117"/>
    </source>
</evidence>
<gene>
    <name evidence="2" type="ORF">CO174_01570</name>
</gene>
<dbReference type="PROSITE" id="PS51273">
    <property type="entry name" value="GATASE_TYPE_1"/>
    <property type="match status" value="1"/>
</dbReference>
<dbReference type="Pfam" id="PF00117">
    <property type="entry name" value="GATase"/>
    <property type="match status" value="1"/>
</dbReference>
<sequence>MKRIVICQYAPGRALAFKQWLPEALVIERHNGEPVPDSFDAIIFGGGPMSADEAARKEFPFLEEDLQLIQQLAHEGERAPLSAGICLGAQMIALALGGDVAHGPTIRGWNQIVPIEPHALFPDHSCIQFEFHSNHIRRLPEGAVLLASSNHDKVEAFRVGTGMWATAYHPEVTRVDAERIYTGAGLEPNELHNDQFEDPGIAAFRSSQMFFEGLFAER</sequence>
<dbReference type="PANTHER" id="PTHR42695">
    <property type="entry name" value="GLUTAMINE AMIDOTRANSFERASE YLR126C-RELATED"/>
    <property type="match status" value="1"/>
</dbReference>
<dbReference type="SUPFAM" id="SSF52317">
    <property type="entry name" value="Class I glutamine amidotransferase-like"/>
    <property type="match status" value="1"/>
</dbReference>